<name>A0A8H7SQD2_9FUNG</name>
<protein>
    <recommendedName>
        <fullName evidence="1">F-box domain-containing protein</fullName>
    </recommendedName>
</protein>
<dbReference type="InterPro" id="IPR001810">
    <property type="entry name" value="F-box_dom"/>
</dbReference>
<dbReference type="Proteomes" id="UP000613177">
    <property type="component" value="Unassembled WGS sequence"/>
</dbReference>
<evidence type="ECO:0000313" key="3">
    <source>
        <dbReference type="Proteomes" id="UP000613177"/>
    </source>
</evidence>
<dbReference type="InterPro" id="IPR036047">
    <property type="entry name" value="F-box-like_dom_sf"/>
</dbReference>
<evidence type="ECO:0000259" key="1">
    <source>
        <dbReference type="Pfam" id="PF12937"/>
    </source>
</evidence>
<organism evidence="2 3">
    <name type="scientific">Thamnidium elegans</name>
    <dbReference type="NCBI Taxonomy" id="101142"/>
    <lineage>
        <taxon>Eukaryota</taxon>
        <taxon>Fungi</taxon>
        <taxon>Fungi incertae sedis</taxon>
        <taxon>Mucoromycota</taxon>
        <taxon>Mucoromycotina</taxon>
        <taxon>Mucoromycetes</taxon>
        <taxon>Mucorales</taxon>
        <taxon>Mucorineae</taxon>
        <taxon>Mucoraceae</taxon>
        <taxon>Thamnidium</taxon>
    </lineage>
</organism>
<sequence>MASWGGLPIEILYCILSQLTNPTDLSTCLIICKNWHKATQEIVYNNIELSSPLQITCFANCMVKARRINGPSLLVKKISVFGDVESNSTECLENCLSDILQFCNNIKTIETIGFNPGNAFFAQIMHQLDQGNCLLLENIPFPSIKDEDIRAYGYTSWALRDRLTCLMISDRTEQINLGLIDNELLMGLKSFPRLKYLMYYIKDSESLYKIDSIIKNFSSLQLVEINQRRRTSAFDHGIDLTSRKPCTQVEGFIGSGIIMPSSKMLKYIMATFPKLRLLNLVFAMITLKSQLLLENSLSTEACVEFLSKAYKKIYTLNIEQLYVENAVGVASGFLDLVNFDGILEIHYENDHNHPQYINLTRRKFIVQCVQPVNALYTVLPHRELIQRFGRNLVGVSLDFGDAYTLYQELNNRELHKNDVHGYCLDYIFKYCLRLESLELANFLFTQCNPELTICNTLQVLIFDCCEFSNMALQELSKRIPSLTLLCIIDSDFEYDSIWDLPIYNTLVTAIHWKDTGHEDSQDDYSQFNLCLEKGSNTLFYSGNKYHVNQCFDNGDAYRKTFDVDDILNINVACKHIEYFHLDIPNIKMLITNPGHVNQAIFVHPSLQYHQEVNRLMETKQDS</sequence>
<dbReference type="AlphaFoldDB" id="A0A8H7SQD2"/>
<comment type="caution">
    <text evidence="2">The sequence shown here is derived from an EMBL/GenBank/DDBJ whole genome shotgun (WGS) entry which is preliminary data.</text>
</comment>
<dbReference type="SUPFAM" id="SSF81383">
    <property type="entry name" value="F-box domain"/>
    <property type="match status" value="1"/>
</dbReference>
<keyword evidence="3" id="KW-1185">Reference proteome</keyword>
<dbReference type="EMBL" id="JAEPRE010000108">
    <property type="protein sequence ID" value="KAG2232533.1"/>
    <property type="molecule type" value="Genomic_DNA"/>
</dbReference>
<gene>
    <name evidence="2" type="ORF">INT48_005423</name>
</gene>
<dbReference type="CDD" id="cd09917">
    <property type="entry name" value="F-box_SF"/>
    <property type="match status" value="1"/>
</dbReference>
<dbReference type="Gene3D" id="3.80.10.10">
    <property type="entry name" value="Ribonuclease Inhibitor"/>
    <property type="match status" value="1"/>
</dbReference>
<evidence type="ECO:0000313" key="2">
    <source>
        <dbReference type="EMBL" id="KAG2232533.1"/>
    </source>
</evidence>
<reference evidence="2" key="1">
    <citation type="submission" date="2021-01" db="EMBL/GenBank/DDBJ databases">
        <title>Metabolic potential, ecology and presence of endohyphal bacteria is reflected in genomic diversity of Mucoromycotina.</title>
        <authorList>
            <person name="Muszewska A."/>
            <person name="Okrasinska A."/>
            <person name="Steczkiewicz K."/>
            <person name="Drgas O."/>
            <person name="Orlowska M."/>
            <person name="Perlinska-Lenart U."/>
            <person name="Aleksandrzak-Piekarczyk T."/>
            <person name="Szatraj K."/>
            <person name="Zielenkiewicz U."/>
            <person name="Pilsyk S."/>
            <person name="Malc E."/>
            <person name="Mieczkowski P."/>
            <person name="Kruszewska J.S."/>
            <person name="Biernat P."/>
            <person name="Pawlowska J."/>
        </authorList>
    </citation>
    <scope>NUCLEOTIDE SEQUENCE</scope>
    <source>
        <strain evidence="2">WA0000018081</strain>
    </source>
</reference>
<dbReference type="SUPFAM" id="SSF52047">
    <property type="entry name" value="RNI-like"/>
    <property type="match status" value="1"/>
</dbReference>
<proteinExistence type="predicted"/>
<dbReference type="InterPro" id="IPR032675">
    <property type="entry name" value="LRR_dom_sf"/>
</dbReference>
<accession>A0A8H7SQD2</accession>
<feature type="domain" description="F-box" evidence="1">
    <location>
        <begin position="4"/>
        <end position="44"/>
    </location>
</feature>
<dbReference type="Pfam" id="PF12937">
    <property type="entry name" value="F-box-like"/>
    <property type="match status" value="1"/>
</dbReference>